<dbReference type="AlphaFoldDB" id="A0A4Q9PGH8"/>
<evidence type="ECO:0000313" key="1">
    <source>
        <dbReference type="EMBL" id="TBU51596.1"/>
    </source>
</evidence>
<dbReference type="EMBL" id="ML145303">
    <property type="protein sequence ID" value="TBU51596.1"/>
    <property type="molecule type" value="Genomic_DNA"/>
</dbReference>
<proteinExistence type="predicted"/>
<protein>
    <submittedName>
        <fullName evidence="1">Uncharacterized protein</fullName>
    </submittedName>
</protein>
<accession>A0A4Q9PGH8</accession>
<reference evidence="1 2" key="1">
    <citation type="submission" date="2019-01" db="EMBL/GenBank/DDBJ databases">
        <title>Draft genome sequences of three monokaryotic isolates of the white-rot basidiomycete fungus Dichomitus squalens.</title>
        <authorList>
            <consortium name="DOE Joint Genome Institute"/>
            <person name="Lopez S.C."/>
            <person name="Andreopoulos B."/>
            <person name="Pangilinan J."/>
            <person name="Lipzen A."/>
            <person name="Riley R."/>
            <person name="Ahrendt S."/>
            <person name="Ng V."/>
            <person name="Barry K."/>
            <person name="Daum C."/>
            <person name="Grigoriev I.V."/>
            <person name="Hilden K.S."/>
            <person name="Makela M.R."/>
            <person name="de Vries R.P."/>
        </authorList>
    </citation>
    <scope>NUCLEOTIDE SEQUENCE [LARGE SCALE GENOMIC DNA]</scope>
    <source>
        <strain evidence="1 2">CBS 464.89</strain>
    </source>
</reference>
<keyword evidence="2" id="KW-1185">Reference proteome</keyword>
<dbReference type="Proteomes" id="UP000292082">
    <property type="component" value="Unassembled WGS sequence"/>
</dbReference>
<organism evidence="1 2">
    <name type="scientific">Dichomitus squalens</name>
    <dbReference type="NCBI Taxonomy" id="114155"/>
    <lineage>
        <taxon>Eukaryota</taxon>
        <taxon>Fungi</taxon>
        <taxon>Dikarya</taxon>
        <taxon>Basidiomycota</taxon>
        <taxon>Agaricomycotina</taxon>
        <taxon>Agaricomycetes</taxon>
        <taxon>Polyporales</taxon>
        <taxon>Polyporaceae</taxon>
        <taxon>Dichomitus</taxon>
    </lineage>
</organism>
<gene>
    <name evidence="1" type="ORF">BD310DRAFT_941942</name>
</gene>
<sequence length="91" mass="10068">MDSDRMEEVHLGSREKAMRCESDIAESGDVVFQEIDYSFNAFQWNGEGRAGIAMDVNHEGRFTGVGDTILTGILSERSTRTTCSPCLSTFP</sequence>
<evidence type="ECO:0000313" key="2">
    <source>
        <dbReference type="Proteomes" id="UP000292082"/>
    </source>
</evidence>
<name>A0A4Q9PGH8_9APHY</name>